<organism evidence="2 3">
    <name type="scientific">Algoriphagus aquaeductus</name>
    <dbReference type="NCBI Taxonomy" id="475299"/>
    <lineage>
        <taxon>Bacteria</taxon>
        <taxon>Pseudomonadati</taxon>
        <taxon>Bacteroidota</taxon>
        <taxon>Cytophagia</taxon>
        <taxon>Cytophagales</taxon>
        <taxon>Cyclobacteriaceae</taxon>
        <taxon>Algoriphagus</taxon>
    </lineage>
</organism>
<reference evidence="2 3" key="1">
    <citation type="submission" date="2018-06" db="EMBL/GenBank/DDBJ databases">
        <title>Genomic Encyclopedia of Archaeal and Bacterial Type Strains, Phase II (KMG-II): from individual species to whole genera.</title>
        <authorList>
            <person name="Goeker M."/>
        </authorList>
    </citation>
    <scope>NUCLEOTIDE SEQUENCE [LARGE SCALE GENOMIC DNA]</scope>
    <source>
        <strain evidence="2 3">T4</strain>
    </source>
</reference>
<feature type="transmembrane region" description="Helical" evidence="1">
    <location>
        <begin position="346"/>
        <end position="366"/>
    </location>
</feature>
<dbReference type="AlphaFoldDB" id="A0A326RKT6"/>
<comment type="caution">
    <text evidence="2">The sequence shown here is derived from an EMBL/GenBank/DDBJ whole genome shotgun (WGS) entry which is preliminary data.</text>
</comment>
<evidence type="ECO:0000313" key="3">
    <source>
        <dbReference type="Proteomes" id="UP000248917"/>
    </source>
</evidence>
<feature type="transmembrane region" description="Helical" evidence="1">
    <location>
        <begin position="309"/>
        <end position="334"/>
    </location>
</feature>
<feature type="transmembrane region" description="Helical" evidence="1">
    <location>
        <begin position="203"/>
        <end position="224"/>
    </location>
</feature>
<feature type="transmembrane region" description="Helical" evidence="1">
    <location>
        <begin position="282"/>
        <end position="303"/>
    </location>
</feature>
<protein>
    <submittedName>
        <fullName evidence="2">Uncharacterized protein DUF4271</fullName>
    </submittedName>
</protein>
<name>A0A326RKT6_9BACT</name>
<dbReference type="OrthoDB" id="975088at2"/>
<sequence>MLRLVLILGFLFLGRTGFAQLVENYDQEWVNSDKQSLVSREVQKQLSVNLETFPESFLRFEVPGNSTLFIEGKLWRLFQKDTVFQVPVYKLKEEFEKETIQLTVINDRISLGGVSLSVSKVLDQEMTMGFTAKAGDTPENRRVIAQPIKDFYFTSLLIILFLLAIYRLAYPYLLGVLLQPLAVINAEDFSESGSLQKFFSFDILFYLLIVGMMISQSAVTSILIFRPEWLKGWLGWDFASFMMIWLAGSFGMLILTILKFIAIRIISYLFDLGKSEFAHFFYLLRLIVIGFSAVILIGCYFMVNNFSVISSVFGSLMSLFFWFYVLGVFGLFLIMMNRLSFKKYHLFTYLCIAEIVPFLILSKWIMVLGQ</sequence>
<proteinExistence type="predicted"/>
<dbReference type="RefSeq" id="WP_111394526.1">
    <property type="nucleotide sequence ID" value="NZ_QKTX01000017.1"/>
</dbReference>
<feature type="transmembrane region" description="Helical" evidence="1">
    <location>
        <begin position="151"/>
        <end position="169"/>
    </location>
</feature>
<keyword evidence="1" id="KW-1133">Transmembrane helix</keyword>
<keyword evidence="1" id="KW-0472">Membrane</keyword>
<evidence type="ECO:0000313" key="2">
    <source>
        <dbReference type="EMBL" id="PZV78499.1"/>
    </source>
</evidence>
<dbReference type="Proteomes" id="UP000248917">
    <property type="component" value="Unassembled WGS sequence"/>
</dbReference>
<accession>A0A326RKT6</accession>
<dbReference type="InterPro" id="IPR025367">
    <property type="entry name" value="DUF4271"/>
</dbReference>
<keyword evidence="3" id="KW-1185">Reference proteome</keyword>
<evidence type="ECO:0000256" key="1">
    <source>
        <dbReference type="SAM" id="Phobius"/>
    </source>
</evidence>
<dbReference type="Pfam" id="PF14093">
    <property type="entry name" value="DUF4271"/>
    <property type="match status" value="1"/>
</dbReference>
<gene>
    <name evidence="2" type="ORF">CLV31_1177</name>
</gene>
<dbReference type="EMBL" id="QKTX01000017">
    <property type="protein sequence ID" value="PZV78499.1"/>
    <property type="molecule type" value="Genomic_DNA"/>
</dbReference>
<keyword evidence="1" id="KW-0812">Transmembrane</keyword>
<feature type="transmembrane region" description="Helical" evidence="1">
    <location>
        <begin position="244"/>
        <end position="270"/>
    </location>
</feature>